<sequence length="247" mass="27588">MDDTITITIKNRSTADRTFLLFQVLPTPSGVPSEQAFTHVYQRSPTIGGNAHDKVTFQITKEYFGVHGTNMASPNERVKICTTGYSKATLQSTSSSGAVNGSTFYLSTLNRDGVFPIFKHTAQTTTAKQAFTIRTDEAFGYMDKDSIYLGVGATDPKTGRVIPIQTHKAEPNFTTVFYPQPRYYIRYGNFELGSVVKKFEMGRVLCLDFTGTSLKDVAFTLDEHDEYQIDPAKVESSFVWKSEIFES</sequence>
<name>A0A4E9ECB3_GIBZA</name>
<evidence type="ECO:0000313" key="1">
    <source>
        <dbReference type="EMBL" id="VIO55587.1"/>
    </source>
</evidence>
<reference evidence="1" key="1">
    <citation type="submission" date="2019-04" db="EMBL/GenBank/DDBJ databases">
        <authorList>
            <person name="Melise S."/>
            <person name="Noan J."/>
            <person name="Okalmin O."/>
        </authorList>
    </citation>
    <scope>NUCLEOTIDE SEQUENCE</scope>
    <source>
        <strain evidence="1">FN9</strain>
    </source>
</reference>
<dbReference type="EMBL" id="CAAKMV010000120">
    <property type="protein sequence ID" value="VIO55587.1"/>
    <property type="molecule type" value="Genomic_DNA"/>
</dbReference>
<protein>
    <submittedName>
        <fullName evidence="1">Uncharacterized protein</fullName>
    </submittedName>
</protein>
<dbReference type="AlphaFoldDB" id="A0A4E9ECB3"/>
<accession>A0A4E9ECB3</accession>
<gene>
    <name evidence="1" type="ORF">FUG_LOCUS170478</name>
</gene>
<organism evidence="1">
    <name type="scientific">Gibberella zeae</name>
    <name type="common">Wheat head blight fungus</name>
    <name type="synonym">Fusarium graminearum</name>
    <dbReference type="NCBI Taxonomy" id="5518"/>
    <lineage>
        <taxon>Eukaryota</taxon>
        <taxon>Fungi</taxon>
        <taxon>Dikarya</taxon>
        <taxon>Ascomycota</taxon>
        <taxon>Pezizomycotina</taxon>
        <taxon>Sordariomycetes</taxon>
        <taxon>Hypocreomycetidae</taxon>
        <taxon>Hypocreales</taxon>
        <taxon>Nectriaceae</taxon>
        <taxon>Fusarium</taxon>
    </lineage>
</organism>
<proteinExistence type="predicted"/>